<sequence>MTGTGALIRLALRRDRVLLPLWVLLLGFLPVGTVSTYEGLYPDAASRTTLNASSGDNPSIAVIYGKAFDLTTPGGFTAWRYGVFLALFLGLVAAFTVTRHTRAEEDSGRLELLGSAVVGRYAALTAAVAVAAGTSAVVGAVQAVTLIGAGLPAAGSLTFGAGMAGAGLAFTAVAAVTAQLTEYSRSANGLAGGVLGVAFLLRAVGDSSPGASWLSWLSPLSWTQLARPFAGERPWVLFIPLVAAVVVGTGGYLLLPRRDLGAGLLPMRPGPPTAPPSLRGPLGLAWRLQRGALIGWTVAMAVIGAVFGSIADGIGGLVGDSEQVRGIFERMGGAQGIVDTYLALIGSVFGMVVAVYAVLVALRLRTEETGGRAEPVLAAGVGRTAWMGAHLVFALLGSALLLTVAGLGAGLAHGLRAGDLGTQLGHAVGGAIAQLPAVWVVAGVAALLFGLLPTLSAAGSWAVVGVVVGIGLFGPALNAGQAVLDVSPFTHVPKVPGPAVSAAPLVWLTAIGVFTAAAGLAAFRRRDVG</sequence>
<comment type="caution">
    <text evidence="2">The sequence shown here is derived from an EMBL/GenBank/DDBJ whole genome shotgun (WGS) entry which is preliminary data.</text>
</comment>
<name>W7INZ2_9PSEU</name>
<feature type="transmembrane region" description="Helical" evidence="1">
    <location>
        <begin position="427"/>
        <end position="449"/>
    </location>
</feature>
<dbReference type="EMBL" id="AYXG01000089">
    <property type="protein sequence ID" value="EWC62093.1"/>
    <property type="molecule type" value="Genomic_DNA"/>
</dbReference>
<feature type="transmembrane region" description="Helical" evidence="1">
    <location>
        <begin position="118"/>
        <end position="141"/>
    </location>
</feature>
<keyword evidence="1" id="KW-1133">Transmembrane helix</keyword>
<keyword evidence="1" id="KW-0472">Membrane</keyword>
<reference evidence="2 3" key="1">
    <citation type="journal article" date="2014" name="Genome Announc.">
        <title>Draft Genome Sequence of the Antitrypanosomally Active Sponge-Associated Bacterium Actinokineospora sp. Strain EG49.</title>
        <authorList>
            <person name="Harjes J."/>
            <person name="Ryu T."/>
            <person name="Abdelmohsen U.R."/>
            <person name="Moitinho-Silva L."/>
            <person name="Horn H."/>
            <person name="Ravasi T."/>
            <person name="Hentschel U."/>
        </authorList>
    </citation>
    <scope>NUCLEOTIDE SEQUENCE [LARGE SCALE GENOMIC DNA]</scope>
    <source>
        <strain evidence="2 3">EG49</strain>
    </source>
</reference>
<feature type="transmembrane region" description="Helical" evidence="1">
    <location>
        <begin position="504"/>
        <end position="523"/>
    </location>
</feature>
<feature type="transmembrane region" description="Helical" evidence="1">
    <location>
        <begin position="391"/>
        <end position="415"/>
    </location>
</feature>
<feature type="transmembrane region" description="Helical" evidence="1">
    <location>
        <begin position="235"/>
        <end position="255"/>
    </location>
</feature>
<feature type="transmembrane region" description="Helical" evidence="1">
    <location>
        <begin position="293"/>
        <end position="311"/>
    </location>
</feature>
<dbReference type="STRING" id="909613.UO65_2607"/>
<dbReference type="OrthoDB" id="2014935at2"/>
<dbReference type="AlphaFoldDB" id="W7INZ2"/>
<feature type="transmembrane region" description="Helical" evidence="1">
    <location>
        <begin position="187"/>
        <end position="205"/>
    </location>
</feature>
<gene>
    <name evidence="2" type="ORF">UO65_2607</name>
</gene>
<evidence type="ECO:0000313" key="2">
    <source>
        <dbReference type="EMBL" id="EWC62093.1"/>
    </source>
</evidence>
<evidence type="ECO:0000313" key="3">
    <source>
        <dbReference type="Proteomes" id="UP000019277"/>
    </source>
</evidence>
<accession>W7INZ2</accession>
<keyword evidence="1" id="KW-0812">Transmembrane</keyword>
<dbReference type="eggNOG" id="COG3559">
    <property type="taxonomic scope" value="Bacteria"/>
</dbReference>
<dbReference type="PATRIC" id="fig|909613.9.peg.2613"/>
<feature type="transmembrane region" description="Helical" evidence="1">
    <location>
        <begin position="341"/>
        <end position="362"/>
    </location>
</feature>
<dbReference type="Proteomes" id="UP000019277">
    <property type="component" value="Unassembled WGS sequence"/>
</dbReference>
<feature type="transmembrane region" description="Helical" evidence="1">
    <location>
        <begin position="17"/>
        <end position="37"/>
    </location>
</feature>
<feature type="transmembrane region" description="Helical" evidence="1">
    <location>
        <begin position="461"/>
        <end position="484"/>
    </location>
</feature>
<evidence type="ECO:0000256" key="1">
    <source>
        <dbReference type="SAM" id="Phobius"/>
    </source>
</evidence>
<proteinExistence type="predicted"/>
<keyword evidence="3" id="KW-1185">Reference proteome</keyword>
<protein>
    <submittedName>
        <fullName evidence="2">Putative ABC transporter membrane protein</fullName>
    </submittedName>
</protein>
<dbReference type="RefSeq" id="WP_035282050.1">
    <property type="nucleotide sequence ID" value="NZ_AYXG01000089.1"/>
</dbReference>
<feature type="transmembrane region" description="Helical" evidence="1">
    <location>
        <begin position="78"/>
        <end position="97"/>
    </location>
</feature>
<feature type="transmembrane region" description="Helical" evidence="1">
    <location>
        <begin position="153"/>
        <end position="175"/>
    </location>
</feature>
<organism evidence="2 3">
    <name type="scientific">Actinokineospora spheciospongiae</name>
    <dbReference type="NCBI Taxonomy" id="909613"/>
    <lineage>
        <taxon>Bacteria</taxon>
        <taxon>Bacillati</taxon>
        <taxon>Actinomycetota</taxon>
        <taxon>Actinomycetes</taxon>
        <taxon>Pseudonocardiales</taxon>
        <taxon>Pseudonocardiaceae</taxon>
        <taxon>Actinokineospora</taxon>
    </lineage>
</organism>